<reference evidence="6" key="2">
    <citation type="submission" date="2019-09" db="UniProtKB">
        <authorList>
            <consortium name="WormBaseParasite"/>
        </authorList>
    </citation>
    <scope>IDENTIFICATION</scope>
</reference>
<keyword evidence="5" id="KW-1185">Reference proteome</keyword>
<keyword evidence="2" id="KW-0732">Signal</keyword>
<dbReference type="PANTHER" id="PTHR21593:SF36">
    <property type="entry name" value="DUF148 DOMAIN-CONTAINING PROTEIN-RELATED"/>
    <property type="match status" value="1"/>
</dbReference>
<sequence>MKIAVLVLVLCAALCDAHRGRVRDDRSDRPGTHHRGPPPPPYLDEVTEEARREYFDIVSSTDKTIAAQKQEILEWGQKYGIQDKVKEFNEKRESIGNEMKQNVTKLIAALPSALQEFSAIRENEDQTRSQQEEALEKLKELKVCVSISTFTYFRCTTFSDSSSTSSSLDTLTASRVIKDSAVAEVGSRIPCSYMWSRFMNDEFIGKSGEVGGEDAIGRPYGRSGFGRFGERRGFGGFQGHLTCFVLRKLPHYDAK</sequence>
<gene>
    <name evidence="4" type="ORF">HPBE_LOCUS27329</name>
</gene>
<dbReference type="InterPro" id="IPR003677">
    <property type="entry name" value="ANIS5_cation-bd"/>
</dbReference>
<evidence type="ECO:0000256" key="1">
    <source>
        <dbReference type="SAM" id="MobiDB-lite"/>
    </source>
</evidence>
<feature type="signal peptide" evidence="2">
    <location>
        <begin position="1"/>
        <end position="17"/>
    </location>
</feature>
<name>A0A183GXB0_HELPZ</name>
<evidence type="ECO:0000313" key="6">
    <source>
        <dbReference type="WBParaSite" id="HPBE_0002733001-mRNA-1"/>
    </source>
</evidence>
<feature type="region of interest" description="Disordered" evidence="1">
    <location>
        <begin position="21"/>
        <end position="44"/>
    </location>
</feature>
<dbReference type="PANTHER" id="PTHR21593">
    <property type="entry name" value="PRION-LIKE- Q/N-RICH -DOMAIN-BEARING PROTEIN PROTEIN"/>
    <property type="match status" value="1"/>
</dbReference>
<feature type="compositionally biased region" description="Basic and acidic residues" evidence="1">
    <location>
        <begin position="21"/>
        <end position="31"/>
    </location>
</feature>
<dbReference type="Proteomes" id="UP000050761">
    <property type="component" value="Unassembled WGS sequence"/>
</dbReference>
<accession>A0A183GXB0</accession>
<evidence type="ECO:0000259" key="3">
    <source>
        <dbReference type="Pfam" id="PF02520"/>
    </source>
</evidence>
<feature type="domain" description="SXP/RAL-2 family protein Ani s 5-like cation-binding" evidence="3">
    <location>
        <begin position="49"/>
        <end position="140"/>
    </location>
</feature>
<evidence type="ECO:0000256" key="2">
    <source>
        <dbReference type="SAM" id="SignalP"/>
    </source>
</evidence>
<evidence type="ECO:0000313" key="5">
    <source>
        <dbReference type="Proteomes" id="UP000050761"/>
    </source>
</evidence>
<dbReference type="EMBL" id="UZAH01043083">
    <property type="protein sequence ID" value="VDP62777.1"/>
    <property type="molecule type" value="Genomic_DNA"/>
</dbReference>
<evidence type="ECO:0000313" key="4">
    <source>
        <dbReference type="EMBL" id="VDP62777.1"/>
    </source>
</evidence>
<protein>
    <submittedName>
        <fullName evidence="6">DUF148 domain-containing protein</fullName>
    </submittedName>
</protein>
<dbReference type="AlphaFoldDB" id="A0A183GXB0"/>
<organism evidence="5 6">
    <name type="scientific">Heligmosomoides polygyrus</name>
    <name type="common">Parasitic roundworm</name>
    <dbReference type="NCBI Taxonomy" id="6339"/>
    <lineage>
        <taxon>Eukaryota</taxon>
        <taxon>Metazoa</taxon>
        <taxon>Ecdysozoa</taxon>
        <taxon>Nematoda</taxon>
        <taxon>Chromadorea</taxon>
        <taxon>Rhabditida</taxon>
        <taxon>Rhabditina</taxon>
        <taxon>Rhabditomorpha</taxon>
        <taxon>Strongyloidea</taxon>
        <taxon>Heligmosomidae</taxon>
        <taxon>Heligmosomoides</taxon>
    </lineage>
</organism>
<dbReference type="Pfam" id="PF02520">
    <property type="entry name" value="ANIS5_cation-bd"/>
    <property type="match status" value="1"/>
</dbReference>
<dbReference type="WBParaSite" id="HPBE_0002733001-mRNA-1">
    <property type="protein sequence ID" value="HPBE_0002733001-mRNA-1"/>
    <property type="gene ID" value="HPBE_0002733001"/>
</dbReference>
<accession>A0A3P8EF92</accession>
<dbReference type="InterPro" id="IPR052823">
    <property type="entry name" value="SXP/RAL-2_related"/>
</dbReference>
<proteinExistence type="predicted"/>
<reference evidence="4 5" key="1">
    <citation type="submission" date="2018-11" db="EMBL/GenBank/DDBJ databases">
        <authorList>
            <consortium name="Pathogen Informatics"/>
        </authorList>
    </citation>
    <scope>NUCLEOTIDE SEQUENCE [LARGE SCALE GENOMIC DNA]</scope>
</reference>
<feature type="chain" id="PRO_5044552280" evidence="2">
    <location>
        <begin position="18"/>
        <end position="255"/>
    </location>
</feature>